<dbReference type="Gene3D" id="3.20.20.300">
    <property type="entry name" value="Glycoside hydrolase, family 3, N-terminal domain"/>
    <property type="match status" value="1"/>
</dbReference>
<evidence type="ECO:0000256" key="3">
    <source>
        <dbReference type="ARBA" id="ARBA00023295"/>
    </source>
</evidence>
<keyword evidence="2" id="KW-0378">Hydrolase</keyword>
<evidence type="ECO:0000259" key="5">
    <source>
        <dbReference type="SMART" id="SM01217"/>
    </source>
</evidence>
<evidence type="ECO:0000256" key="1">
    <source>
        <dbReference type="ARBA" id="ARBA00005336"/>
    </source>
</evidence>
<accession>A0AAE0LCM0</accession>
<dbReference type="SUPFAM" id="SSF52279">
    <property type="entry name" value="Beta-D-glucan exohydrolase, C-terminal domain"/>
    <property type="match status" value="1"/>
</dbReference>
<dbReference type="GO" id="GO:0046556">
    <property type="term" value="F:alpha-L-arabinofuranosidase activity"/>
    <property type="evidence" value="ECO:0007669"/>
    <property type="project" value="TreeGrafter"/>
</dbReference>
<organism evidence="6 7">
    <name type="scientific">Cymbomonas tetramitiformis</name>
    <dbReference type="NCBI Taxonomy" id="36881"/>
    <lineage>
        <taxon>Eukaryota</taxon>
        <taxon>Viridiplantae</taxon>
        <taxon>Chlorophyta</taxon>
        <taxon>Pyramimonadophyceae</taxon>
        <taxon>Pyramimonadales</taxon>
        <taxon>Pyramimonadaceae</taxon>
        <taxon>Cymbomonas</taxon>
    </lineage>
</organism>
<feature type="non-terminal residue" evidence="6">
    <location>
        <position position="1"/>
    </location>
</feature>
<dbReference type="Pfam" id="PF14310">
    <property type="entry name" value="Fn3-like"/>
    <property type="match status" value="1"/>
</dbReference>
<gene>
    <name evidence="6" type="ORF">CYMTET_12261</name>
</gene>
<feature type="domain" description="Fibronectin type III-like" evidence="5">
    <location>
        <begin position="473"/>
        <end position="545"/>
    </location>
</feature>
<keyword evidence="7" id="KW-1185">Reference proteome</keyword>
<dbReference type="Pfam" id="PF01915">
    <property type="entry name" value="Glyco_hydro_3_C"/>
    <property type="match status" value="1"/>
</dbReference>
<evidence type="ECO:0000313" key="7">
    <source>
        <dbReference type="Proteomes" id="UP001190700"/>
    </source>
</evidence>
<evidence type="ECO:0000256" key="4">
    <source>
        <dbReference type="SAM" id="MobiDB-lite"/>
    </source>
</evidence>
<dbReference type="GO" id="GO:0045493">
    <property type="term" value="P:xylan catabolic process"/>
    <property type="evidence" value="ECO:0007669"/>
    <property type="project" value="InterPro"/>
</dbReference>
<dbReference type="InterPro" id="IPR044993">
    <property type="entry name" value="BXL"/>
</dbReference>
<comment type="caution">
    <text evidence="6">The sequence shown here is derived from an EMBL/GenBank/DDBJ whole genome shotgun (WGS) entry which is preliminary data.</text>
</comment>
<dbReference type="InterPro" id="IPR002772">
    <property type="entry name" value="Glyco_hydro_3_C"/>
</dbReference>
<dbReference type="InterPro" id="IPR026891">
    <property type="entry name" value="Fn3-like"/>
</dbReference>
<proteinExistence type="inferred from homology"/>
<dbReference type="AlphaFoldDB" id="A0AAE0LCM0"/>
<comment type="similarity">
    <text evidence="1">Belongs to the glycosyl hydrolase 3 family.</text>
</comment>
<dbReference type="InterPro" id="IPR036962">
    <property type="entry name" value="Glyco_hydro_3_N_sf"/>
</dbReference>
<evidence type="ECO:0000256" key="2">
    <source>
        <dbReference type="ARBA" id="ARBA00022801"/>
    </source>
</evidence>
<dbReference type="InterPro" id="IPR017853">
    <property type="entry name" value="GH"/>
</dbReference>
<name>A0AAE0LCM0_9CHLO</name>
<dbReference type="Proteomes" id="UP001190700">
    <property type="component" value="Unassembled WGS sequence"/>
</dbReference>
<dbReference type="SMART" id="SM01217">
    <property type="entry name" value="Fn3_like"/>
    <property type="match status" value="1"/>
</dbReference>
<dbReference type="EMBL" id="LGRX02004630">
    <property type="protein sequence ID" value="KAK3279874.1"/>
    <property type="molecule type" value="Genomic_DNA"/>
</dbReference>
<evidence type="ECO:0000313" key="6">
    <source>
        <dbReference type="EMBL" id="KAK3279874.1"/>
    </source>
</evidence>
<dbReference type="PANTHER" id="PTHR42721:SF3">
    <property type="entry name" value="BETA-D-XYLOSIDASE 5-RELATED"/>
    <property type="match status" value="1"/>
</dbReference>
<dbReference type="GO" id="GO:0009044">
    <property type="term" value="F:xylan 1,4-beta-xylosidase activity"/>
    <property type="evidence" value="ECO:0007669"/>
    <property type="project" value="InterPro"/>
</dbReference>
<feature type="region of interest" description="Disordered" evidence="4">
    <location>
        <begin position="279"/>
        <end position="298"/>
    </location>
</feature>
<dbReference type="Gene3D" id="2.60.40.10">
    <property type="entry name" value="Immunoglobulins"/>
    <property type="match status" value="1"/>
</dbReference>
<sequence length="562" mass="59431">AWNHWPIHASTYLADIINKLGFNDSFSISDCGDLHDLIRAEAATSEVEAAAMGLNASVDVENRCGTEIYDHVIEAIHAGMLAESTLNTSVARVLRHKFSAGLFDKPYQSEKGLVEMRSPRHLQLSLEAAQQGVVVLKNAPLAAARDAILPLDLEKFAGRTIAVIGPLGACTEGSPQAGKYCALPNGCEASCALLGKTFQPLATDSRVATLVEVLQEAAAQMAAHGRAPQIEYARGSNVDNVTGHGLNLTMLQTAVDLAARADLIILAVGDSVHSCSEGYGPAQIEEGAGGGGDRDSLELSSGQQELLEAVTQAKRSKAPLVVALVHGRPITFGKDNHLLDGIDALVSAGRGGEFASRGLLDVLTGRAEPSGRLSNSWPRNVGQVGGPGASALHQVVGNWGPSTLQYKRSYFFSDASPLFAFGFGLAYTSFSLVEATVTSSQQAGSLKQLLAANSLLATVSTTVVNQGARGGYVIVQVYAHDPPGVGVIRYYRRLVGFTKAYMDPGQTKAVFVNITADAISFTSRPPEYARQIFPGSYRFFVSQNANDPSAIEVMMNVTKSVA</sequence>
<dbReference type="GO" id="GO:0031222">
    <property type="term" value="P:arabinan catabolic process"/>
    <property type="evidence" value="ECO:0007669"/>
    <property type="project" value="TreeGrafter"/>
</dbReference>
<dbReference type="SUPFAM" id="SSF51445">
    <property type="entry name" value="(Trans)glycosidases"/>
    <property type="match status" value="1"/>
</dbReference>
<protein>
    <recommendedName>
        <fullName evidence="5">Fibronectin type III-like domain-containing protein</fullName>
    </recommendedName>
</protein>
<dbReference type="InterPro" id="IPR036881">
    <property type="entry name" value="Glyco_hydro_3_C_sf"/>
</dbReference>
<reference evidence="6 7" key="1">
    <citation type="journal article" date="2015" name="Genome Biol. Evol.">
        <title>Comparative Genomics of a Bacterivorous Green Alga Reveals Evolutionary Causalities and Consequences of Phago-Mixotrophic Mode of Nutrition.</title>
        <authorList>
            <person name="Burns J.A."/>
            <person name="Paasch A."/>
            <person name="Narechania A."/>
            <person name="Kim E."/>
        </authorList>
    </citation>
    <scope>NUCLEOTIDE SEQUENCE [LARGE SCALE GENOMIC DNA]</scope>
    <source>
        <strain evidence="6 7">PLY_AMNH</strain>
    </source>
</reference>
<dbReference type="PANTHER" id="PTHR42721">
    <property type="entry name" value="SUGAR HYDROLASE-RELATED"/>
    <property type="match status" value="1"/>
</dbReference>
<keyword evidence="3" id="KW-0326">Glycosidase</keyword>
<dbReference type="InterPro" id="IPR013783">
    <property type="entry name" value="Ig-like_fold"/>
</dbReference>
<dbReference type="Gene3D" id="3.40.50.1700">
    <property type="entry name" value="Glycoside hydrolase family 3 C-terminal domain"/>
    <property type="match status" value="1"/>
</dbReference>